<evidence type="ECO:0000313" key="1">
    <source>
        <dbReference type="Proteomes" id="UP000887576"/>
    </source>
</evidence>
<proteinExistence type="predicted"/>
<sequence length="157" mass="17754">MSSSIYNATCWCYEDDGAMKQCKHFQNKIWNHPCEHQLSDSGVETKLIQLAAEDPEPIQNTLLLTDDSEDDIDVFTKSLVVKRTTRSPMATEIQQWRHELNDTLPSLSSPLRTDLTCQTALYDALVGQVWAIAHARMEIQIAIGFGFKQTTTSAFMN</sequence>
<dbReference type="Proteomes" id="UP000887576">
    <property type="component" value="Unplaced"/>
</dbReference>
<reference evidence="2" key="1">
    <citation type="submission" date="2022-11" db="UniProtKB">
        <authorList>
            <consortium name="WormBaseParasite"/>
        </authorList>
    </citation>
    <scope>IDENTIFICATION</scope>
</reference>
<accession>A0AC34RJ15</accession>
<protein>
    <submittedName>
        <fullName evidence="2">SWIM-type domain-containing protein</fullName>
    </submittedName>
</protein>
<organism evidence="1 2">
    <name type="scientific">Panagrolaimus sp. JU765</name>
    <dbReference type="NCBI Taxonomy" id="591449"/>
    <lineage>
        <taxon>Eukaryota</taxon>
        <taxon>Metazoa</taxon>
        <taxon>Ecdysozoa</taxon>
        <taxon>Nematoda</taxon>
        <taxon>Chromadorea</taxon>
        <taxon>Rhabditida</taxon>
        <taxon>Tylenchina</taxon>
        <taxon>Panagrolaimomorpha</taxon>
        <taxon>Panagrolaimoidea</taxon>
        <taxon>Panagrolaimidae</taxon>
        <taxon>Panagrolaimus</taxon>
    </lineage>
</organism>
<name>A0AC34RJ15_9BILA</name>
<dbReference type="WBParaSite" id="JU765_v2.g7448.t1">
    <property type="protein sequence ID" value="JU765_v2.g7448.t1"/>
    <property type="gene ID" value="JU765_v2.g7448"/>
</dbReference>
<evidence type="ECO:0000313" key="2">
    <source>
        <dbReference type="WBParaSite" id="JU765_v2.g7448.t1"/>
    </source>
</evidence>